<organism evidence="12 13">
    <name type="scientific">Mytilus coruscus</name>
    <name type="common">Sea mussel</name>
    <dbReference type="NCBI Taxonomy" id="42192"/>
    <lineage>
        <taxon>Eukaryota</taxon>
        <taxon>Metazoa</taxon>
        <taxon>Spiralia</taxon>
        <taxon>Lophotrochozoa</taxon>
        <taxon>Mollusca</taxon>
        <taxon>Bivalvia</taxon>
        <taxon>Autobranchia</taxon>
        <taxon>Pteriomorphia</taxon>
        <taxon>Mytilida</taxon>
        <taxon>Mytiloidea</taxon>
        <taxon>Mytilidae</taxon>
        <taxon>Mytilinae</taxon>
        <taxon>Mytilus</taxon>
    </lineage>
</organism>
<evidence type="ECO:0000313" key="12">
    <source>
        <dbReference type="EMBL" id="CAC5395770.1"/>
    </source>
</evidence>
<feature type="compositionally biased region" description="Basic and acidic residues" evidence="8">
    <location>
        <begin position="580"/>
        <end position="589"/>
    </location>
</feature>
<feature type="compositionally biased region" description="Acidic residues" evidence="8">
    <location>
        <begin position="770"/>
        <end position="782"/>
    </location>
</feature>
<dbReference type="PROSITE" id="PS51194">
    <property type="entry name" value="HELICASE_CTER"/>
    <property type="match status" value="1"/>
</dbReference>
<dbReference type="InterPro" id="IPR001650">
    <property type="entry name" value="Helicase_C-like"/>
</dbReference>
<keyword evidence="3 7" id="KW-0347">Helicase</keyword>
<dbReference type="GO" id="GO:0003724">
    <property type="term" value="F:RNA helicase activity"/>
    <property type="evidence" value="ECO:0007669"/>
    <property type="project" value="UniProtKB-EC"/>
</dbReference>
<dbReference type="Pfam" id="PF00271">
    <property type="entry name" value="Helicase_C"/>
    <property type="match status" value="1"/>
</dbReference>
<dbReference type="GO" id="GO:0016787">
    <property type="term" value="F:hydrolase activity"/>
    <property type="evidence" value="ECO:0007669"/>
    <property type="project" value="UniProtKB-KW"/>
</dbReference>
<dbReference type="EMBL" id="CACVKT020005565">
    <property type="protein sequence ID" value="CAC5395770.1"/>
    <property type="molecule type" value="Genomic_DNA"/>
</dbReference>
<feature type="compositionally biased region" description="Basic and acidic residues" evidence="8">
    <location>
        <begin position="760"/>
        <end position="769"/>
    </location>
</feature>
<dbReference type="InterPro" id="IPR025313">
    <property type="entry name" value="SPB4-like_CTE"/>
</dbReference>
<proteinExistence type="inferred from homology"/>
<feature type="region of interest" description="Disordered" evidence="8">
    <location>
        <begin position="702"/>
        <end position="832"/>
    </location>
</feature>
<evidence type="ECO:0000259" key="10">
    <source>
        <dbReference type="PROSITE" id="PS51194"/>
    </source>
</evidence>
<evidence type="ECO:0000256" key="7">
    <source>
        <dbReference type="RuleBase" id="RU365068"/>
    </source>
</evidence>
<feature type="region of interest" description="Disordered" evidence="8">
    <location>
        <begin position="1"/>
        <end position="32"/>
    </location>
</feature>
<dbReference type="InterPro" id="IPR014001">
    <property type="entry name" value="Helicase_ATP-bd"/>
</dbReference>
<evidence type="ECO:0000256" key="4">
    <source>
        <dbReference type="ARBA" id="ARBA00022840"/>
    </source>
</evidence>
<dbReference type="InterPro" id="IPR027417">
    <property type="entry name" value="P-loop_NTPase"/>
</dbReference>
<evidence type="ECO:0000256" key="3">
    <source>
        <dbReference type="ARBA" id="ARBA00022806"/>
    </source>
</evidence>
<feature type="compositionally biased region" description="Acidic residues" evidence="8">
    <location>
        <begin position="560"/>
        <end position="579"/>
    </location>
</feature>
<evidence type="ECO:0000313" key="13">
    <source>
        <dbReference type="Proteomes" id="UP000507470"/>
    </source>
</evidence>
<dbReference type="AlphaFoldDB" id="A0A6J8CLP4"/>
<evidence type="ECO:0000259" key="9">
    <source>
        <dbReference type="PROSITE" id="PS51192"/>
    </source>
</evidence>
<dbReference type="InterPro" id="IPR014014">
    <property type="entry name" value="RNA_helicase_DEAD_Q_motif"/>
</dbReference>
<reference evidence="12 13" key="1">
    <citation type="submission" date="2020-06" db="EMBL/GenBank/DDBJ databases">
        <authorList>
            <person name="Li R."/>
            <person name="Bekaert M."/>
        </authorList>
    </citation>
    <scope>NUCLEOTIDE SEQUENCE [LARGE SCALE GENOMIC DNA]</scope>
    <source>
        <strain evidence="13">wild</strain>
    </source>
</reference>
<dbReference type="Pfam" id="PF00270">
    <property type="entry name" value="DEAD"/>
    <property type="match status" value="1"/>
</dbReference>
<dbReference type="SUPFAM" id="SSF52540">
    <property type="entry name" value="P-loop containing nucleoside triphosphate hydrolases"/>
    <property type="match status" value="1"/>
</dbReference>
<dbReference type="PROSITE" id="PS00039">
    <property type="entry name" value="DEAD_ATP_HELICASE"/>
    <property type="match status" value="1"/>
</dbReference>
<dbReference type="PANTHER" id="PTHR24031">
    <property type="entry name" value="RNA HELICASE"/>
    <property type="match status" value="1"/>
</dbReference>
<dbReference type="GO" id="GO:0003723">
    <property type="term" value="F:RNA binding"/>
    <property type="evidence" value="ECO:0007669"/>
    <property type="project" value="UniProtKB-UniRule"/>
</dbReference>
<feature type="domain" description="DEAD-box RNA helicase Q" evidence="11">
    <location>
        <begin position="65"/>
        <end position="93"/>
    </location>
</feature>
<dbReference type="SMART" id="SM01178">
    <property type="entry name" value="DUF4217"/>
    <property type="match status" value="1"/>
</dbReference>
<keyword evidence="1 7" id="KW-0547">Nucleotide-binding</keyword>
<feature type="compositionally biased region" description="Acidic residues" evidence="8">
    <location>
        <begin position="794"/>
        <end position="803"/>
    </location>
</feature>
<keyword evidence="13" id="KW-1185">Reference proteome</keyword>
<sequence length="842" mass="96300">MKKNTNTRFLFGGQDRPRKDNFKGRSGEKRKKQLLSIKERKVDALDKEIADIRSRYSQIETSKISSFTDFPLSKRTLEGLRIAKFATPTDIQREAIGLALKGNDVLGAAKTGSGKTLAFLIPVLECLFREKWSHMDGLGALIISPTRELAYQTFEVLKRVGNRHDFSAGLVIGGKHLREETVRLNRTNIVICTPGRLLQHMDETFNFTADSLQILVLDEADRILDMGFAQSMNAIIENLPSERQTLLFSATQTKSIKDLARLSLNNPVYVSVHENAAHSTPTQLEQSYIVCELHDKMNILWSFVKNHLKSKVLIFMSSCKQVKFIFECFRRFRPGVTVLCLHGGMNQLKRVAAYREFCRKKHAVLFATDIAARGLDFPAVNWVIQMDCPEDANTYIHRAGRTARYEKGGEAMLLLLPSEEEAMVQHLKDKKIPIECIKVNSKKIWSIQNKLESNCAADPSLKEMAQRAFLGYLRSVFLMSDKKVFNVHKLDIEEYSRSLGLAIAPKVRFLKRDQKRLEEKAAKIKKKIKDKQVEEYESDDLSESESRLNPKIASGSESGSESDEDIDSENDSDQSEQSESENKNSHVTENKSNQEMNFDVDEDDVDDLFTVKRVELEDDSEEELEKSEKLEKPKSKAALAKKLQKQKITVNTKIQFDEEGEEIENKMKKPVVKKTFEDDEDEGGINIQVARQRMMEEDKFDKQLFRERIKQKHKEERIKKKEKMREKNKKKDDDDDDDQEEGVELEGTEDTDQLIAELPDPDKIYGRESGEEDDSEEEESDDESPRKKAKIDFDSDEDSESEYNSEKDSSENEEDSDGDSVTMDTGLTIEGDEELALKLLKS</sequence>
<feature type="short sequence motif" description="Q motif" evidence="6">
    <location>
        <begin position="65"/>
        <end position="93"/>
    </location>
</feature>
<evidence type="ECO:0000256" key="1">
    <source>
        <dbReference type="ARBA" id="ARBA00022741"/>
    </source>
</evidence>
<dbReference type="SMART" id="SM00490">
    <property type="entry name" value="HELICc"/>
    <property type="match status" value="1"/>
</dbReference>
<dbReference type="PROSITE" id="PS51195">
    <property type="entry name" value="Q_MOTIF"/>
    <property type="match status" value="1"/>
</dbReference>
<comment type="catalytic activity">
    <reaction evidence="7">
        <text>ATP + H2O = ADP + phosphate + H(+)</text>
        <dbReference type="Rhea" id="RHEA:13065"/>
        <dbReference type="ChEBI" id="CHEBI:15377"/>
        <dbReference type="ChEBI" id="CHEBI:15378"/>
        <dbReference type="ChEBI" id="CHEBI:30616"/>
        <dbReference type="ChEBI" id="CHEBI:43474"/>
        <dbReference type="ChEBI" id="CHEBI:456216"/>
        <dbReference type="EC" id="3.6.4.13"/>
    </reaction>
</comment>
<accession>A0A6J8CLP4</accession>
<dbReference type="OrthoDB" id="10259640at2759"/>
<feature type="compositionally biased region" description="Basic and acidic residues" evidence="8">
    <location>
        <begin position="702"/>
        <end position="732"/>
    </location>
</feature>
<dbReference type="Gene3D" id="3.40.50.300">
    <property type="entry name" value="P-loop containing nucleotide triphosphate hydrolases"/>
    <property type="match status" value="2"/>
</dbReference>
<evidence type="ECO:0000256" key="8">
    <source>
        <dbReference type="SAM" id="MobiDB-lite"/>
    </source>
</evidence>
<feature type="compositionally biased region" description="Acidic residues" evidence="8">
    <location>
        <begin position="733"/>
        <end position="752"/>
    </location>
</feature>
<comment type="domain">
    <text evidence="7">The Q motif is unique to and characteristic of the DEAD box family of RNA helicases and controls ATP binding and hydrolysis.</text>
</comment>
<dbReference type="EC" id="3.6.4.13" evidence="7"/>
<feature type="compositionally biased region" description="Basic and acidic residues" evidence="8">
    <location>
        <begin position="15"/>
        <end position="27"/>
    </location>
</feature>
<dbReference type="CDD" id="cd18787">
    <property type="entry name" value="SF2_C_DEAD"/>
    <property type="match status" value="1"/>
</dbReference>
<feature type="domain" description="Helicase C-terminal" evidence="10">
    <location>
        <begin position="283"/>
        <end position="445"/>
    </location>
</feature>
<feature type="compositionally biased region" description="Basic and acidic residues" evidence="8">
    <location>
        <begin position="783"/>
        <end position="793"/>
    </location>
</feature>
<dbReference type="InterPro" id="IPR011545">
    <property type="entry name" value="DEAD/DEAH_box_helicase_dom"/>
</dbReference>
<evidence type="ECO:0000256" key="6">
    <source>
        <dbReference type="PROSITE-ProRule" id="PRU00552"/>
    </source>
</evidence>
<evidence type="ECO:0000256" key="2">
    <source>
        <dbReference type="ARBA" id="ARBA00022801"/>
    </source>
</evidence>
<keyword evidence="2 7" id="KW-0378">Hydrolase</keyword>
<feature type="region of interest" description="Disordered" evidence="8">
    <location>
        <begin position="533"/>
        <end position="604"/>
    </location>
</feature>
<evidence type="ECO:0000259" key="11">
    <source>
        <dbReference type="PROSITE" id="PS51195"/>
    </source>
</evidence>
<dbReference type="PROSITE" id="PS51192">
    <property type="entry name" value="HELICASE_ATP_BIND_1"/>
    <property type="match status" value="1"/>
</dbReference>
<dbReference type="CDD" id="cd17941">
    <property type="entry name" value="DEADc_DDX10"/>
    <property type="match status" value="1"/>
</dbReference>
<gene>
    <name evidence="12" type="ORF">MCOR_30402</name>
</gene>
<keyword evidence="4 7" id="KW-0067">ATP-binding</keyword>
<dbReference type="Pfam" id="PF13959">
    <property type="entry name" value="CTE_SPB4"/>
    <property type="match status" value="1"/>
</dbReference>
<dbReference type="InterPro" id="IPR000629">
    <property type="entry name" value="RNA-helicase_DEAD-box_CS"/>
</dbReference>
<dbReference type="Proteomes" id="UP000507470">
    <property type="component" value="Unassembled WGS sequence"/>
</dbReference>
<evidence type="ECO:0000256" key="5">
    <source>
        <dbReference type="ARBA" id="ARBA00022884"/>
    </source>
</evidence>
<comment type="function">
    <text evidence="7">RNA helicase.</text>
</comment>
<comment type="similarity">
    <text evidence="7">Belongs to the DEAD box helicase family.</text>
</comment>
<dbReference type="SMART" id="SM00487">
    <property type="entry name" value="DEXDc"/>
    <property type="match status" value="1"/>
</dbReference>
<protein>
    <recommendedName>
        <fullName evidence="7">ATP-dependent RNA helicase</fullName>
        <ecNumber evidence="7">3.6.4.13</ecNumber>
    </recommendedName>
</protein>
<dbReference type="GO" id="GO:0005524">
    <property type="term" value="F:ATP binding"/>
    <property type="evidence" value="ECO:0007669"/>
    <property type="project" value="UniProtKB-UniRule"/>
</dbReference>
<name>A0A6J8CLP4_MYTCO</name>
<feature type="domain" description="Helicase ATP-binding" evidence="9">
    <location>
        <begin position="96"/>
        <end position="270"/>
    </location>
</feature>
<keyword evidence="5 7" id="KW-0694">RNA-binding</keyword>